<accession>A0A7S3JJI7</accession>
<reference evidence="1" key="1">
    <citation type="submission" date="2021-01" db="EMBL/GenBank/DDBJ databases">
        <authorList>
            <person name="Corre E."/>
            <person name="Pelletier E."/>
            <person name="Niang G."/>
            <person name="Scheremetjew M."/>
            <person name="Finn R."/>
            <person name="Kale V."/>
            <person name="Holt S."/>
            <person name="Cochrane G."/>
            <person name="Meng A."/>
            <person name="Brown T."/>
            <person name="Cohen L."/>
        </authorList>
    </citation>
    <scope>NUCLEOTIDE SEQUENCE</scope>
    <source>
        <strain evidence="1">FSP1.4</strain>
    </source>
</reference>
<dbReference type="EMBL" id="HBII01034623">
    <property type="protein sequence ID" value="CAE0355499.1"/>
    <property type="molecule type" value="Transcribed_RNA"/>
</dbReference>
<sequence length="115" mass="13231">MNCESNPIKFSFVEYCSCEGLQIKVETFGPKQATFDTYDGLNLDQIFEKYCMGECSSLDQTKTHESALEPLNFIDCKKTKKRLILQSINFDRLLERLTTDLELVSNHHDEVVNGK</sequence>
<protein>
    <submittedName>
        <fullName evidence="1">Uncharacterized protein</fullName>
    </submittedName>
</protein>
<name>A0A7S3JJI7_9SPIT</name>
<organism evidence="1">
    <name type="scientific">Euplotes harpa</name>
    <dbReference type="NCBI Taxonomy" id="151035"/>
    <lineage>
        <taxon>Eukaryota</taxon>
        <taxon>Sar</taxon>
        <taxon>Alveolata</taxon>
        <taxon>Ciliophora</taxon>
        <taxon>Intramacronucleata</taxon>
        <taxon>Spirotrichea</taxon>
        <taxon>Hypotrichia</taxon>
        <taxon>Euplotida</taxon>
        <taxon>Euplotidae</taxon>
        <taxon>Euplotes</taxon>
    </lineage>
</organism>
<proteinExistence type="predicted"/>
<evidence type="ECO:0000313" key="1">
    <source>
        <dbReference type="EMBL" id="CAE0355499.1"/>
    </source>
</evidence>
<dbReference type="AlphaFoldDB" id="A0A7S3JJI7"/>
<gene>
    <name evidence="1" type="ORF">EHAR0213_LOCUS14416</name>
</gene>